<evidence type="ECO:0000259" key="2">
    <source>
        <dbReference type="Pfam" id="PF04937"/>
    </source>
</evidence>
<sequence length="710" mass="80147">MVAHILGGERSCLHASSEATEKAKELKKKKQKGKRARTDEVEEDVDSTNNSSPAPSKKHKAVDRVVKQQTKLKVFKGISIPFTDEQEKEVHTQFLRATVSANLPYSWVSDPEVIKLLIMFCSCAGDVIPSRKVLAERLLKEEHQRVEEELKSQLEGKKVTLTCNGVKDVSKNSLMGVSVSSEFKPHLVDLYDATAHKKDGDSMEDTFDKMIEKTKKRYKCTVVSLGMDNDGGTRSGHVKVVVQRHPWLLIFPCSAHQGHLSVANYFKVNPDAEETSEQANSINWMTKQVKTYLVASATRWTTHLVAFIRLEDLKQSLRTAAIMRQDDIIAAQVGAEKNLKAAAALTTSAEEQIDLIEDNDFWRKLTAVIEDLEPLAYATNICQSDKACPDCVLLAFHLDWFGPDAGANILNINAMVVELYNKVTSQPPSDELDPYEQDAFQTNQLHRSHAFSAAFLHYCSYTGPFVSWKDLKVNFQEIHGDDPIIFWESMKSDAKVSELAKFALLILHIVMNTAGNERQFSHVKIKKDRLRNRLLLEKLESKLKIGENLREHQYSDGLRDFRKPCQNHSEDRVSKLLQVPRYGELIGGDEGGSSTLVTTQRYWCTELNWWKEDAQRHDELYGDDLDAPLPPLPQGTPRTWLLRSLNLLFGQPIPDTDLERGGTGGTRPRRVQRVVFSDEQLLMELLAQEKDDEILDDGALEGSGNEYDGN</sequence>
<feature type="domain" description="DUF659" evidence="2">
    <location>
        <begin position="129"/>
        <end position="268"/>
    </location>
</feature>
<keyword evidence="4" id="KW-1185">Reference proteome</keyword>
<reference evidence="3" key="1">
    <citation type="journal article" date="2019" name="Environ. Microbiol.">
        <title>Fungal ecological strategies reflected in gene transcription - a case study of two litter decomposers.</title>
        <authorList>
            <person name="Barbi F."/>
            <person name="Kohler A."/>
            <person name="Barry K."/>
            <person name="Baskaran P."/>
            <person name="Daum C."/>
            <person name="Fauchery L."/>
            <person name="Ihrmark K."/>
            <person name="Kuo A."/>
            <person name="LaButti K."/>
            <person name="Lipzen A."/>
            <person name="Morin E."/>
            <person name="Grigoriev I.V."/>
            <person name="Henrissat B."/>
            <person name="Lindahl B."/>
            <person name="Martin F."/>
        </authorList>
    </citation>
    <scope>NUCLEOTIDE SEQUENCE</scope>
    <source>
        <strain evidence="3">JB14</strain>
    </source>
</reference>
<evidence type="ECO:0000256" key="1">
    <source>
        <dbReference type="SAM" id="MobiDB-lite"/>
    </source>
</evidence>
<feature type="compositionally biased region" description="Basic residues" evidence="1">
    <location>
        <begin position="25"/>
        <end position="35"/>
    </location>
</feature>
<feature type="region of interest" description="Disordered" evidence="1">
    <location>
        <begin position="1"/>
        <end position="63"/>
    </location>
</feature>
<organism evidence="3 4">
    <name type="scientific">Gymnopus androsaceus JB14</name>
    <dbReference type="NCBI Taxonomy" id="1447944"/>
    <lineage>
        <taxon>Eukaryota</taxon>
        <taxon>Fungi</taxon>
        <taxon>Dikarya</taxon>
        <taxon>Basidiomycota</taxon>
        <taxon>Agaricomycotina</taxon>
        <taxon>Agaricomycetes</taxon>
        <taxon>Agaricomycetidae</taxon>
        <taxon>Agaricales</taxon>
        <taxon>Marasmiineae</taxon>
        <taxon>Omphalotaceae</taxon>
        <taxon>Gymnopus</taxon>
    </lineage>
</organism>
<dbReference type="InterPro" id="IPR012337">
    <property type="entry name" value="RNaseH-like_sf"/>
</dbReference>
<gene>
    <name evidence="3" type="ORF">BT96DRAFT_957953</name>
</gene>
<dbReference type="Pfam" id="PF04937">
    <property type="entry name" value="DUF659"/>
    <property type="match status" value="1"/>
</dbReference>
<dbReference type="InterPro" id="IPR007021">
    <property type="entry name" value="DUF659"/>
</dbReference>
<name>A0A6A4HFL3_9AGAR</name>
<protein>
    <recommendedName>
        <fullName evidence="2">DUF659 domain-containing protein</fullName>
    </recommendedName>
</protein>
<dbReference type="AlphaFoldDB" id="A0A6A4HFL3"/>
<evidence type="ECO:0000313" key="4">
    <source>
        <dbReference type="Proteomes" id="UP000799118"/>
    </source>
</evidence>
<accession>A0A6A4HFL3</accession>
<proteinExistence type="predicted"/>
<dbReference type="EMBL" id="ML769499">
    <property type="protein sequence ID" value="KAE9397312.1"/>
    <property type="molecule type" value="Genomic_DNA"/>
</dbReference>
<dbReference type="SUPFAM" id="SSF53098">
    <property type="entry name" value="Ribonuclease H-like"/>
    <property type="match status" value="1"/>
</dbReference>
<dbReference type="OrthoDB" id="2423954at2759"/>
<dbReference type="Proteomes" id="UP000799118">
    <property type="component" value="Unassembled WGS sequence"/>
</dbReference>
<evidence type="ECO:0000313" key="3">
    <source>
        <dbReference type="EMBL" id="KAE9397312.1"/>
    </source>
</evidence>